<evidence type="ECO:0000256" key="3">
    <source>
        <dbReference type="ARBA" id="ARBA00022538"/>
    </source>
</evidence>
<evidence type="ECO:0000256" key="1">
    <source>
        <dbReference type="ARBA" id="ARBA00022448"/>
    </source>
</evidence>
<feature type="transmembrane region" description="Helical" evidence="9">
    <location>
        <begin position="522"/>
        <end position="544"/>
    </location>
</feature>
<keyword evidence="8 9" id="KW-0472">Membrane</keyword>
<dbReference type="Pfam" id="PF03814">
    <property type="entry name" value="KdpA"/>
    <property type="match status" value="1"/>
</dbReference>
<evidence type="ECO:0000256" key="9">
    <source>
        <dbReference type="HAMAP-Rule" id="MF_00275"/>
    </source>
</evidence>
<comment type="caution">
    <text evidence="10">The sequence shown here is derived from an EMBL/GenBank/DDBJ whole genome shotgun (WGS) entry which is preliminary data.</text>
</comment>
<keyword evidence="4 9" id="KW-0812">Transmembrane</keyword>
<dbReference type="PANTHER" id="PTHR30607">
    <property type="entry name" value="POTASSIUM-TRANSPORTING ATPASE A CHAIN"/>
    <property type="match status" value="1"/>
</dbReference>
<keyword evidence="7 9" id="KW-0406">Ion transport</keyword>
<feature type="transmembrane region" description="Helical" evidence="9">
    <location>
        <begin position="248"/>
        <end position="268"/>
    </location>
</feature>
<comment type="subcellular location">
    <subcellularLocation>
        <location evidence="9">Cell membrane</location>
        <topology evidence="9">Multi-pass membrane protein</topology>
    </subcellularLocation>
</comment>
<evidence type="ECO:0000256" key="8">
    <source>
        <dbReference type="ARBA" id="ARBA00023136"/>
    </source>
</evidence>
<dbReference type="RefSeq" id="WP_225235849.1">
    <property type="nucleotide sequence ID" value="NZ_JBAPLV010000009.1"/>
</dbReference>
<dbReference type="PANTHER" id="PTHR30607:SF2">
    <property type="entry name" value="POTASSIUM-TRANSPORTING ATPASE POTASSIUM-BINDING SUBUNIT"/>
    <property type="match status" value="1"/>
</dbReference>
<sequence>MSGAAAGWLQVGLLVVALAVVHKPLGDWTARVFTSPAHWRAEKLVYRAVGVDPGSDQRWPVYLRSVLAVSVVGVLLLYLLQRVQGLLPLDNGMAPVEPSSAWNTAVSFVTNTNWQGYAGESTMGHLVQMAGLAVQNFVSAAVGLAVLAALVRGFVRQGTDRLGNAWVDITRSITRLLLPLAVVATVVMVLGGVVQNLHSGTDVTTLAGGSQFVPGGPVASQEAIKELGTNGGGFFNANSAHPFEGPTAWVSLFQVFLLLVIPFSLPRTFGRMVGDRKQGFAILGVMATLATISLTLMTVFQARAGGAATQLAGGALEGQEVRFGGPLSSLFATATTLTSTGAINTQHDSLTPLGGMVALFNMMLGEVAPGGVGSGLYGMLVLAVVAVFVAGLMVGRTPEYLGKKLGRREMTLASLYILTTPTIVLVGTAVAIGTAAGRAGMLNDGPHGLTEVLYAFTSAGNNNGSAFGGLSADTTFYNTALGLAMALGRFVPIVLVVALAGRLAEQGRTPVTAGTFPTHRPLFAGLLTAVVLVVVGLTYFPVLALGPLAEGLS</sequence>
<feature type="transmembrane region" description="Helical" evidence="9">
    <location>
        <begin position="176"/>
        <end position="194"/>
    </location>
</feature>
<keyword evidence="1 9" id="KW-0813">Transport</keyword>
<organism evidence="10 11">
    <name type="scientific">Klenkia terrae</name>
    <dbReference type="NCBI Taxonomy" id="1052259"/>
    <lineage>
        <taxon>Bacteria</taxon>
        <taxon>Bacillati</taxon>
        <taxon>Actinomycetota</taxon>
        <taxon>Actinomycetes</taxon>
        <taxon>Geodermatophilales</taxon>
        <taxon>Geodermatophilaceae</taxon>
        <taxon>Klenkia</taxon>
    </lineage>
</organism>
<dbReference type="InterPro" id="IPR004623">
    <property type="entry name" value="KdpA"/>
</dbReference>
<evidence type="ECO:0000256" key="5">
    <source>
        <dbReference type="ARBA" id="ARBA00022958"/>
    </source>
</evidence>
<proteinExistence type="inferred from homology"/>
<comment type="caution">
    <text evidence="9">Lacks conserved residue(s) required for the propagation of feature annotation.</text>
</comment>
<protein>
    <recommendedName>
        <fullName evidence="9">Potassium-transporting ATPase potassium-binding subunit</fullName>
    </recommendedName>
    <alternativeName>
        <fullName evidence="9">ATP phosphohydrolase [potassium-transporting] A chain</fullName>
    </alternativeName>
    <alternativeName>
        <fullName evidence="9">Potassium-binding and translocating subunit A</fullName>
    </alternativeName>
    <alternativeName>
        <fullName evidence="9">Potassium-translocating ATPase A chain</fullName>
    </alternativeName>
</protein>
<dbReference type="EMBL" id="JBAPLV010000009">
    <property type="protein sequence ID" value="MEI4278760.1"/>
    <property type="molecule type" value="Genomic_DNA"/>
</dbReference>
<feature type="transmembrane region" description="Helical" evidence="9">
    <location>
        <begin position="480"/>
        <end position="501"/>
    </location>
</feature>
<comment type="similarity">
    <text evidence="9">Belongs to the KdpA family.</text>
</comment>
<evidence type="ECO:0000256" key="2">
    <source>
        <dbReference type="ARBA" id="ARBA00022475"/>
    </source>
</evidence>
<keyword evidence="6 9" id="KW-1133">Transmembrane helix</keyword>
<accession>A0ABU8E7Z5</accession>
<evidence type="ECO:0000256" key="4">
    <source>
        <dbReference type="ARBA" id="ARBA00022692"/>
    </source>
</evidence>
<feature type="transmembrane region" description="Helical" evidence="9">
    <location>
        <begin position="415"/>
        <end position="436"/>
    </location>
</feature>
<keyword evidence="11" id="KW-1185">Reference proteome</keyword>
<evidence type="ECO:0000256" key="6">
    <source>
        <dbReference type="ARBA" id="ARBA00022989"/>
    </source>
</evidence>
<comment type="function">
    <text evidence="9">Part of the high-affinity ATP-driven potassium transport (or Kdp) system, which catalyzes the hydrolysis of ATP coupled with the electrogenic transport of potassium into the cytoplasm. This subunit binds the extracellular potassium ions and delivers the ions to the membrane domain of KdpB through an intramembrane tunnel.</text>
</comment>
<evidence type="ECO:0000313" key="11">
    <source>
        <dbReference type="Proteomes" id="UP001373496"/>
    </source>
</evidence>
<keyword evidence="3 9" id="KW-0633">Potassium transport</keyword>
<comment type="subunit">
    <text evidence="9">The system is composed of three essential subunits: KdpA, KdpB and KdpC.</text>
</comment>
<keyword evidence="5 9" id="KW-0630">Potassium</keyword>
<evidence type="ECO:0000313" key="10">
    <source>
        <dbReference type="EMBL" id="MEI4278760.1"/>
    </source>
</evidence>
<keyword evidence="2 9" id="KW-1003">Cell membrane</keyword>
<gene>
    <name evidence="9 10" type="primary">kdpA</name>
    <name evidence="10" type="ORF">UXQ13_09815</name>
</gene>
<name>A0ABU8E7Z5_9ACTN</name>
<dbReference type="Proteomes" id="UP001373496">
    <property type="component" value="Unassembled WGS sequence"/>
</dbReference>
<feature type="transmembrane region" description="Helical" evidence="9">
    <location>
        <begin position="376"/>
        <end position="394"/>
    </location>
</feature>
<feature type="transmembrane region" description="Helical" evidence="9">
    <location>
        <begin position="137"/>
        <end position="155"/>
    </location>
</feature>
<dbReference type="PIRSF" id="PIRSF001294">
    <property type="entry name" value="K_ATPaseA"/>
    <property type="match status" value="1"/>
</dbReference>
<dbReference type="NCBIfam" id="TIGR00680">
    <property type="entry name" value="kdpA"/>
    <property type="match status" value="1"/>
</dbReference>
<evidence type="ECO:0000256" key="7">
    <source>
        <dbReference type="ARBA" id="ARBA00023065"/>
    </source>
</evidence>
<dbReference type="HAMAP" id="MF_00275">
    <property type="entry name" value="KdpA"/>
    <property type="match status" value="1"/>
</dbReference>
<feature type="transmembrane region" description="Helical" evidence="9">
    <location>
        <begin position="280"/>
        <end position="300"/>
    </location>
</feature>
<reference evidence="10 11" key="1">
    <citation type="submission" date="2024-03" db="EMBL/GenBank/DDBJ databases">
        <title>Draft genome sequence of Klenkia terrae.</title>
        <authorList>
            <person name="Duangmal K."/>
            <person name="Chantavorakit T."/>
        </authorList>
    </citation>
    <scope>NUCLEOTIDE SEQUENCE [LARGE SCALE GENOMIC DNA]</scope>
    <source>
        <strain evidence="10 11">JCM 17786</strain>
    </source>
</reference>
<feature type="transmembrane region" description="Helical" evidence="9">
    <location>
        <begin position="61"/>
        <end position="80"/>
    </location>
</feature>